<evidence type="ECO:0000313" key="2">
    <source>
        <dbReference type="EMBL" id="KAJ8317754.1"/>
    </source>
</evidence>
<feature type="compositionally biased region" description="Basic and acidic residues" evidence="1">
    <location>
        <begin position="81"/>
        <end position="91"/>
    </location>
</feature>
<reference evidence="2 3" key="1">
    <citation type="submission" date="2022-12" db="EMBL/GenBank/DDBJ databases">
        <title>Chromosome-level genome of Tegillarca granosa.</title>
        <authorList>
            <person name="Kim J."/>
        </authorList>
    </citation>
    <scope>NUCLEOTIDE SEQUENCE [LARGE SCALE GENOMIC DNA]</scope>
    <source>
        <strain evidence="2">Teg-2019</strain>
        <tissue evidence="2">Adductor muscle</tissue>
    </source>
</reference>
<feature type="region of interest" description="Disordered" evidence="1">
    <location>
        <begin position="72"/>
        <end position="91"/>
    </location>
</feature>
<dbReference type="Proteomes" id="UP001217089">
    <property type="component" value="Unassembled WGS sequence"/>
</dbReference>
<proteinExistence type="predicted"/>
<evidence type="ECO:0000313" key="3">
    <source>
        <dbReference type="Proteomes" id="UP001217089"/>
    </source>
</evidence>
<name>A0ABQ9FKD8_TEGGR</name>
<keyword evidence="3" id="KW-1185">Reference proteome</keyword>
<comment type="caution">
    <text evidence="2">The sequence shown here is derived from an EMBL/GenBank/DDBJ whole genome shotgun (WGS) entry which is preliminary data.</text>
</comment>
<dbReference type="EMBL" id="JARBDR010000246">
    <property type="protein sequence ID" value="KAJ8317754.1"/>
    <property type="molecule type" value="Genomic_DNA"/>
</dbReference>
<accession>A0ABQ9FKD8</accession>
<gene>
    <name evidence="2" type="ORF">KUTeg_005658</name>
</gene>
<sequence length="91" mass="10565">MSKMASTVVAKAPKEISPLLRTARWVSILSEKYTNMEKEAQTYEKPIRERANLMKKYQADIKVSNEMNNLAKEMGVPNQMDKPKKPDFFRD</sequence>
<evidence type="ECO:0000256" key="1">
    <source>
        <dbReference type="SAM" id="MobiDB-lite"/>
    </source>
</evidence>
<organism evidence="2 3">
    <name type="scientific">Tegillarca granosa</name>
    <name type="common">Malaysian cockle</name>
    <name type="synonym">Anadara granosa</name>
    <dbReference type="NCBI Taxonomy" id="220873"/>
    <lineage>
        <taxon>Eukaryota</taxon>
        <taxon>Metazoa</taxon>
        <taxon>Spiralia</taxon>
        <taxon>Lophotrochozoa</taxon>
        <taxon>Mollusca</taxon>
        <taxon>Bivalvia</taxon>
        <taxon>Autobranchia</taxon>
        <taxon>Pteriomorphia</taxon>
        <taxon>Arcoida</taxon>
        <taxon>Arcoidea</taxon>
        <taxon>Arcidae</taxon>
        <taxon>Tegillarca</taxon>
    </lineage>
</organism>
<protein>
    <submittedName>
        <fullName evidence="2">Uncharacterized protein</fullName>
    </submittedName>
</protein>